<comment type="subcellular location">
    <subcellularLocation>
        <location evidence="1">Cell outer membrane</location>
        <topology evidence="1">Multi-pass membrane protein</topology>
    </subcellularLocation>
</comment>
<dbReference type="Gene3D" id="2.40.170.20">
    <property type="entry name" value="TonB-dependent receptor, beta-barrel domain"/>
    <property type="match status" value="1"/>
</dbReference>
<dbReference type="Pfam" id="PF13620">
    <property type="entry name" value="CarboxypepD_reg"/>
    <property type="match status" value="1"/>
</dbReference>
<protein>
    <submittedName>
        <fullName evidence="10">Outer membrane receptor proteins, mostly Fe transport</fullName>
    </submittedName>
</protein>
<evidence type="ECO:0000259" key="9">
    <source>
        <dbReference type="Pfam" id="PF14905"/>
    </source>
</evidence>
<dbReference type="Gene3D" id="2.170.130.10">
    <property type="entry name" value="TonB-dependent receptor, plug domain"/>
    <property type="match status" value="1"/>
</dbReference>
<dbReference type="Proteomes" id="UP000236731">
    <property type="component" value="Unassembled WGS sequence"/>
</dbReference>
<dbReference type="PANTHER" id="PTHR30069">
    <property type="entry name" value="TONB-DEPENDENT OUTER MEMBRANE RECEPTOR"/>
    <property type="match status" value="1"/>
</dbReference>
<dbReference type="OrthoDB" id="606851at2"/>
<dbReference type="InterPro" id="IPR039426">
    <property type="entry name" value="TonB-dep_rcpt-like"/>
</dbReference>
<dbReference type="Pfam" id="PF14905">
    <property type="entry name" value="OMP_b-brl_3"/>
    <property type="match status" value="1"/>
</dbReference>
<keyword evidence="5 8" id="KW-0732">Signal</keyword>
<keyword evidence="4" id="KW-0812">Transmembrane</keyword>
<evidence type="ECO:0000256" key="5">
    <source>
        <dbReference type="ARBA" id="ARBA00022729"/>
    </source>
</evidence>
<dbReference type="GO" id="GO:0015344">
    <property type="term" value="F:siderophore uptake transmembrane transporter activity"/>
    <property type="evidence" value="ECO:0007669"/>
    <property type="project" value="TreeGrafter"/>
</dbReference>
<keyword evidence="6" id="KW-0472">Membrane</keyword>
<accession>A0A1H5X576</accession>
<dbReference type="SUPFAM" id="SSF56935">
    <property type="entry name" value="Porins"/>
    <property type="match status" value="1"/>
</dbReference>
<evidence type="ECO:0000256" key="3">
    <source>
        <dbReference type="ARBA" id="ARBA00022452"/>
    </source>
</evidence>
<dbReference type="InterPro" id="IPR008969">
    <property type="entry name" value="CarboxyPept-like_regulatory"/>
</dbReference>
<dbReference type="GO" id="GO:0009279">
    <property type="term" value="C:cell outer membrane"/>
    <property type="evidence" value="ECO:0007669"/>
    <property type="project" value="UniProtKB-SubCell"/>
</dbReference>
<dbReference type="AlphaFoldDB" id="A0A1H5X576"/>
<reference evidence="11" key="1">
    <citation type="submission" date="2016-10" db="EMBL/GenBank/DDBJ databases">
        <authorList>
            <person name="Varghese N."/>
            <person name="Submissions S."/>
        </authorList>
    </citation>
    <scope>NUCLEOTIDE SEQUENCE [LARGE SCALE GENOMIC DNA]</scope>
    <source>
        <strain evidence="11">DSM 22361</strain>
    </source>
</reference>
<feature type="signal peptide" evidence="8">
    <location>
        <begin position="1"/>
        <end position="20"/>
    </location>
</feature>
<dbReference type="Gene3D" id="2.60.40.1120">
    <property type="entry name" value="Carboxypeptidase-like, regulatory domain"/>
    <property type="match status" value="1"/>
</dbReference>
<dbReference type="RefSeq" id="WP_103905901.1">
    <property type="nucleotide sequence ID" value="NZ_CP049246.1"/>
</dbReference>
<dbReference type="InterPro" id="IPR037066">
    <property type="entry name" value="Plug_dom_sf"/>
</dbReference>
<dbReference type="InterPro" id="IPR036942">
    <property type="entry name" value="Beta-barrel_TonB_sf"/>
</dbReference>
<keyword evidence="11" id="KW-1185">Reference proteome</keyword>
<feature type="chain" id="PRO_5009289084" evidence="8">
    <location>
        <begin position="21"/>
        <end position="804"/>
    </location>
</feature>
<evidence type="ECO:0000313" key="11">
    <source>
        <dbReference type="Proteomes" id="UP000236731"/>
    </source>
</evidence>
<feature type="domain" description="Outer membrane protein beta-barrel" evidence="9">
    <location>
        <begin position="378"/>
        <end position="778"/>
    </location>
</feature>
<evidence type="ECO:0000256" key="8">
    <source>
        <dbReference type="SAM" id="SignalP"/>
    </source>
</evidence>
<keyword evidence="10" id="KW-0675">Receptor</keyword>
<gene>
    <name evidence="10" type="ORF">SAMN05421877_104259</name>
</gene>
<name>A0A1H5X576_9SPHI</name>
<organism evidence="10 11">
    <name type="scientific">Sphingobacterium lactis</name>
    <dbReference type="NCBI Taxonomy" id="797291"/>
    <lineage>
        <taxon>Bacteria</taxon>
        <taxon>Pseudomonadati</taxon>
        <taxon>Bacteroidota</taxon>
        <taxon>Sphingobacteriia</taxon>
        <taxon>Sphingobacteriales</taxon>
        <taxon>Sphingobacteriaceae</taxon>
        <taxon>Sphingobacterium</taxon>
    </lineage>
</organism>
<keyword evidence="2" id="KW-0813">Transport</keyword>
<dbReference type="PANTHER" id="PTHR30069:SF29">
    <property type="entry name" value="HEMOGLOBIN AND HEMOGLOBIN-HAPTOGLOBIN-BINDING PROTEIN 1-RELATED"/>
    <property type="match status" value="1"/>
</dbReference>
<dbReference type="EMBL" id="FNUT01000004">
    <property type="protein sequence ID" value="SEG06426.1"/>
    <property type="molecule type" value="Genomic_DNA"/>
</dbReference>
<evidence type="ECO:0000256" key="1">
    <source>
        <dbReference type="ARBA" id="ARBA00004571"/>
    </source>
</evidence>
<dbReference type="SUPFAM" id="SSF49464">
    <property type="entry name" value="Carboxypeptidase regulatory domain-like"/>
    <property type="match status" value="1"/>
</dbReference>
<evidence type="ECO:0000256" key="6">
    <source>
        <dbReference type="ARBA" id="ARBA00023136"/>
    </source>
</evidence>
<evidence type="ECO:0000256" key="4">
    <source>
        <dbReference type="ARBA" id="ARBA00022692"/>
    </source>
</evidence>
<keyword evidence="7" id="KW-0998">Cell outer membrane</keyword>
<proteinExistence type="predicted"/>
<dbReference type="GO" id="GO:0044718">
    <property type="term" value="P:siderophore transmembrane transport"/>
    <property type="evidence" value="ECO:0007669"/>
    <property type="project" value="TreeGrafter"/>
</dbReference>
<dbReference type="InterPro" id="IPR041700">
    <property type="entry name" value="OMP_b-brl_3"/>
</dbReference>
<keyword evidence="3" id="KW-1134">Transmembrane beta strand</keyword>
<evidence type="ECO:0000256" key="2">
    <source>
        <dbReference type="ARBA" id="ARBA00022448"/>
    </source>
</evidence>
<evidence type="ECO:0000256" key="7">
    <source>
        <dbReference type="ARBA" id="ARBA00023237"/>
    </source>
</evidence>
<sequence>MPLHTKLCMLLLLFSLPGFGQSDVEGVVRNELTERISGATVSIQEVGKAQPKQTKTDGNGKFKFNLSNGAYTLTVSFQGYSTYQKSDIQVADNPVEIGIIQLIPAHQSIEAIQVTGQKRLIEHKSDRMVINIENSILADGMTALEILQRAPAVKVDDDGNINMRGKSDVAVMINGKLSYLTPKDLATLLKGTPSSSLKSIELITNPSAKYDAQGMGGIINIQMKAERKSGFNVSVNSFGGAGRKERYGAGVNMNAQSGKWNLMLGYDHGFRGEEEYRNFDRYFPKNPPEEFSRKSIQYSTTSEPLRTNNAKLGLDFQANEKLYFGIGWTGSFGTYKNFNNGFNDILFSNEERISNSLTDNSNVSKWNTNTLNFNFQQQFGSQDHTLSGDFEFLHADYKADQVLLSDFQETAHQKPFLSKRVNKTPSLTKLYVGKLDYLHHLSNQQVLEVGWKSSFMNADNNAINDTLKAGQMVRDMQTSNHFLYEEQIHAGYVNYKLDLEEWNLTAGLRMEQTASLGNQLTAAIETKRNYLNWFPSASISKKLGERHNLQASYSRRINRPDYDDLNPFRYYVDAFVFFEGNPLLQPELANSYELNYGYGKNLHLSLFFTDVSDVMTSVLTQIPAKNQTIRSRANIEGFRNIGASLNHSYNPVSFWTTINNASTFQNHYFGSFNQEAIENKQWSYTVQSNNIFKLPNAWSFELNGQYNSAESDGVFERKGFGFVSAGIMKKVWQDKLSLKLAANDIFKTMKYQTESHSGSVRMNQHFNLDSRTFIFSLSLKIGKEGKMRTRETDSSEQQRVRGGS</sequence>
<evidence type="ECO:0000313" key="10">
    <source>
        <dbReference type="EMBL" id="SEG06426.1"/>
    </source>
</evidence>